<evidence type="ECO:0000313" key="1">
    <source>
        <dbReference type="EMBL" id="PHM60655.1"/>
    </source>
</evidence>
<name>A0A2D0KBG5_9GAMM</name>
<protein>
    <submittedName>
        <fullName evidence="1">Uncharacterized protein</fullName>
    </submittedName>
</protein>
<keyword evidence="2" id="KW-1185">Reference proteome</keyword>
<reference evidence="1 2" key="1">
    <citation type="journal article" date="2017" name="Nat. Microbiol.">
        <title>Natural product diversity associated with the nematode symbionts Photorhabdus and Xenorhabdus.</title>
        <authorList>
            <person name="Tobias N.J."/>
            <person name="Wolff H."/>
            <person name="Djahanschiri B."/>
            <person name="Grundmann F."/>
            <person name="Kronenwerth M."/>
            <person name="Shi Y.M."/>
            <person name="Simonyi S."/>
            <person name="Grun P."/>
            <person name="Shapiro-Ilan D."/>
            <person name="Pidot S.J."/>
            <person name="Stinear T.P."/>
            <person name="Ebersberger I."/>
            <person name="Bode H.B."/>
        </authorList>
    </citation>
    <scope>NUCLEOTIDE SEQUENCE [LARGE SCALE GENOMIC DNA]</scope>
    <source>
        <strain evidence="1 2">DSM 17904</strain>
    </source>
</reference>
<sequence>MIHSYTRQMTLLKTQIEETLRYVEHIRSLKGDTEAEAVAEADLKSLLSFHLKEVEESQQQRGVWVQGCDGSLGPIAIKRNFNKASEAIDHLKTLSKEELITELVEAGIAEHDSDSDIRPSTLDRRNFSLPPRYYRR</sequence>
<dbReference type="RefSeq" id="WP_099126018.1">
    <property type="nucleotide sequence ID" value="NZ_CAWNRH010000132.1"/>
</dbReference>
<comment type="caution">
    <text evidence="1">The sequence shown here is derived from an EMBL/GenBank/DDBJ whole genome shotgun (WGS) entry which is preliminary data.</text>
</comment>
<organism evidence="1 2">
    <name type="scientific">Xenorhabdus stockiae</name>
    <dbReference type="NCBI Taxonomy" id="351614"/>
    <lineage>
        <taxon>Bacteria</taxon>
        <taxon>Pseudomonadati</taxon>
        <taxon>Pseudomonadota</taxon>
        <taxon>Gammaproteobacteria</taxon>
        <taxon>Enterobacterales</taxon>
        <taxon>Morganellaceae</taxon>
        <taxon>Xenorhabdus</taxon>
    </lineage>
</organism>
<dbReference type="EMBL" id="NJAJ01000055">
    <property type="protein sequence ID" value="PHM60655.1"/>
    <property type="molecule type" value="Genomic_DNA"/>
</dbReference>
<gene>
    <name evidence="1" type="ORF">Xsto_03766</name>
</gene>
<dbReference type="AlphaFoldDB" id="A0A2D0KBG5"/>
<evidence type="ECO:0000313" key="2">
    <source>
        <dbReference type="Proteomes" id="UP000222366"/>
    </source>
</evidence>
<accession>A0A2D0KBG5</accession>
<dbReference type="Proteomes" id="UP000222366">
    <property type="component" value="Unassembled WGS sequence"/>
</dbReference>
<proteinExistence type="predicted"/>